<evidence type="ECO:0000256" key="2">
    <source>
        <dbReference type="ARBA" id="ARBA00022801"/>
    </source>
</evidence>
<dbReference type="Gene3D" id="2.60.120.560">
    <property type="entry name" value="Exo-inulinase, domain 1"/>
    <property type="match status" value="1"/>
</dbReference>
<keyword evidence="3 4" id="KW-0326">Glycosidase</keyword>
<dbReference type="PANTHER" id="PTHR42800:SF1">
    <property type="entry name" value="EXOINULINASE INUD (AFU_ORTHOLOGUE AFUA_5G00480)"/>
    <property type="match status" value="1"/>
</dbReference>
<feature type="chain" id="PRO_5024931927" description="Levanase" evidence="5">
    <location>
        <begin position="31"/>
        <end position="680"/>
    </location>
</feature>
<evidence type="ECO:0000313" key="8">
    <source>
        <dbReference type="EMBL" id="BBO35249.1"/>
    </source>
</evidence>
<dbReference type="InterPro" id="IPR001362">
    <property type="entry name" value="Glyco_hydro_32"/>
</dbReference>
<dbReference type="Proteomes" id="UP000326837">
    <property type="component" value="Chromosome"/>
</dbReference>
<evidence type="ECO:0000256" key="1">
    <source>
        <dbReference type="ARBA" id="ARBA00009902"/>
    </source>
</evidence>
<sequence length="680" mass="75232">MFNVCTQRSSQWLLLFSALLAAAVSASVRADEFLFPNADFESGALEGWAVEGDAFQHQPTKGDNPQVRGRESSALEGEFWIGGFEKATGREGRPGDAFTDDAVGTLVSPEFTIKKPFISFLIGGGNHAGKSGVKLRCDGEEIDLATGSDSETMSRTSYDVSRFLGKRAQLIVYDNVRGGWGHINVDSFTGTDKPAAGSMGEFALQEGIPASPGDDDSYSEPLRPQFHFSARKGWLNDPNGMMFDGEKYHLFFQHNPLAPVWGNMTWGHATSPDMVHWTQQDHALLPYRVDRQPGTIFSGTAVVDHNNSLGKQRGDQKTLVAFFTFAGKPKFYQAMAYSTDGGKTWSYWNDGRAVVENQGFDDGERDPKVFWHEPSGKWVMVLWVKQNPGKVRFFTSDDLVHWEHASDLDREWAFECMDLVFLPVDGDKNEMKAVIYDASFDYEVGTFDGREFHTESGPHVAGGGNFYAAQSFNDMPDDRVVQIGWMRGGPNAAEKYGLPFNQQMAFPYELTLRRIGGELRLAGQPIDEIGKLVDQSSVLQNVTLSDGENLLADQPPLDLVDLEIEFVPGTAKDLEIRLAGALLKYDVAGQRLLQRAVDDGGNATEIVVLDNLTPRDGVVKLRFLIDRLSVESFAFDGERFFAAYYAPQDRNAAPSITAQGGEVEVKKLEVRRLKSAWTGG</sequence>
<protein>
    <recommendedName>
        <fullName evidence="10">Levanase</fullName>
    </recommendedName>
</protein>
<dbReference type="PANTHER" id="PTHR42800">
    <property type="entry name" value="EXOINULINASE INUD (AFU_ORTHOLOGUE AFUA_5G00480)"/>
    <property type="match status" value="1"/>
</dbReference>
<dbReference type="InterPro" id="IPR013148">
    <property type="entry name" value="Glyco_hydro_32_N"/>
</dbReference>
<dbReference type="GO" id="GO:0005737">
    <property type="term" value="C:cytoplasm"/>
    <property type="evidence" value="ECO:0007669"/>
    <property type="project" value="TreeGrafter"/>
</dbReference>
<feature type="signal peptide" evidence="5">
    <location>
        <begin position="1"/>
        <end position="30"/>
    </location>
</feature>
<comment type="similarity">
    <text evidence="1 4">Belongs to the glycosyl hydrolase 32 family.</text>
</comment>
<evidence type="ECO:0000259" key="7">
    <source>
        <dbReference type="Pfam" id="PF08244"/>
    </source>
</evidence>
<dbReference type="InterPro" id="IPR013189">
    <property type="entry name" value="Glyco_hydro_32_C"/>
</dbReference>
<dbReference type="KEGG" id="lpav:PLANPX_4861"/>
<dbReference type="SUPFAM" id="SSF75005">
    <property type="entry name" value="Arabinanase/levansucrase/invertase"/>
    <property type="match status" value="1"/>
</dbReference>
<accession>A0A5K7XPF5</accession>
<reference evidence="9" key="1">
    <citation type="submission" date="2019-10" db="EMBL/GenBank/DDBJ databases">
        <title>Lacipirellula parvula gen. nov., sp. nov., representing a lineage of planctomycetes widespread in freshwater anoxic habitats, and description of the family Lacipirellulaceae.</title>
        <authorList>
            <person name="Dedysh S.N."/>
            <person name="Kulichevskaya I.S."/>
            <person name="Beletsky A.V."/>
            <person name="Rakitin A.L."/>
            <person name="Mardanov A.V."/>
            <person name="Ivanova A.A."/>
            <person name="Saltykova V.X."/>
            <person name="Rijpstra W.I.C."/>
            <person name="Sinninghe Damste J.S."/>
            <person name="Ravin N.V."/>
        </authorList>
    </citation>
    <scope>NUCLEOTIDE SEQUENCE [LARGE SCALE GENOMIC DNA]</scope>
    <source>
        <strain evidence="9">PX69</strain>
    </source>
</reference>
<dbReference type="GO" id="GO:0005987">
    <property type="term" value="P:sucrose catabolic process"/>
    <property type="evidence" value="ECO:0007669"/>
    <property type="project" value="TreeGrafter"/>
</dbReference>
<evidence type="ECO:0000259" key="6">
    <source>
        <dbReference type="Pfam" id="PF00251"/>
    </source>
</evidence>
<name>A0A5K7XPF5_9BACT</name>
<dbReference type="InterPro" id="IPR013320">
    <property type="entry name" value="ConA-like_dom_sf"/>
</dbReference>
<evidence type="ECO:0008006" key="10">
    <source>
        <dbReference type="Google" id="ProtNLM"/>
    </source>
</evidence>
<evidence type="ECO:0000313" key="9">
    <source>
        <dbReference type="Proteomes" id="UP000326837"/>
    </source>
</evidence>
<dbReference type="InterPro" id="IPR023296">
    <property type="entry name" value="Glyco_hydro_beta-prop_sf"/>
</dbReference>
<proteinExistence type="inferred from homology"/>
<feature type="domain" description="Glycosyl hydrolase family 32 C-terminal" evidence="7">
    <location>
        <begin position="609"/>
        <end position="670"/>
    </location>
</feature>
<keyword evidence="2 4" id="KW-0378">Hydrolase</keyword>
<evidence type="ECO:0000256" key="3">
    <source>
        <dbReference type="ARBA" id="ARBA00023295"/>
    </source>
</evidence>
<gene>
    <name evidence="8" type="ORF">PLANPX_4861</name>
</gene>
<dbReference type="Gene3D" id="2.115.10.20">
    <property type="entry name" value="Glycosyl hydrolase domain, family 43"/>
    <property type="match status" value="1"/>
</dbReference>
<dbReference type="GO" id="GO:0004575">
    <property type="term" value="F:sucrose alpha-glucosidase activity"/>
    <property type="evidence" value="ECO:0007669"/>
    <property type="project" value="TreeGrafter"/>
</dbReference>
<keyword evidence="5" id="KW-0732">Signal</keyword>
<feature type="domain" description="Glycosyl hydrolase family 32 N-terminal" evidence="6">
    <location>
        <begin position="227"/>
        <end position="519"/>
    </location>
</feature>
<dbReference type="RefSeq" id="WP_152100662.1">
    <property type="nucleotide sequence ID" value="NZ_AP021861.1"/>
</dbReference>
<dbReference type="SUPFAM" id="SSF49899">
    <property type="entry name" value="Concanavalin A-like lectins/glucanases"/>
    <property type="match status" value="1"/>
</dbReference>
<keyword evidence="9" id="KW-1185">Reference proteome</keyword>
<dbReference type="EMBL" id="AP021861">
    <property type="protein sequence ID" value="BBO35249.1"/>
    <property type="molecule type" value="Genomic_DNA"/>
</dbReference>
<dbReference type="Pfam" id="PF00251">
    <property type="entry name" value="Glyco_hydro_32N"/>
    <property type="match status" value="1"/>
</dbReference>
<evidence type="ECO:0000256" key="4">
    <source>
        <dbReference type="RuleBase" id="RU362110"/>
    </source>
</evidence>
<organism evidence="8 9">
    <name type="scientific">Lacipirellula parvula</name>
    <dbReference type="NCBI Taxonomy" id="2650471"/>
    <lineage>
        <taxon>Bacteria</taxon>
        <taxon>Pseudomonadati</taxon>
        <taxon>Planctomycetota</taxon>
        <taxon>Planctomycetia</taxon>
        <taxon>Pirellulales</taxon>
        <taxon>Lacipirellulaceae</taxon>
        <taxon>Lacipirellula</taxon>
    </lineage>
</organism>
<dbReference type="SMART" id="SM00640">
    <property type="entry name" value="Glyco_32"/>
    <property type="match status" value="1"/>
</dbReference>
<dbReference type="Pfam" id="PF08244">
    <property type="entry name" value="Glyco_hydro_32C"/>
    <property type="match status" value="1"/>
</dbReference>
<dbReference type="AlphaFoldDB" id="A0A5K7XPF5"/>
<dbReference type="CDD" id="cd18622">
    <property type="entry name" value="GH32_Inu-like"/>
    <property type="match status" value="1"/>
</dbReference>
<evidence type="ECO:0000256" key="5">
    <source>
        <dbReference type="SAM" id="SignalP"/>
    </source>
</evidence>